<proteinExistence type="predicted"/>
<dbReference type="GO" id="GO:0000976">
    <property type="term" value="F:transcription cis-regulatory region binding"/>
    <property type="evidence" value="ECO:0007669"/>
    <property type="project" value="TreeGrafter"/>
</dbReference>
<dbReference type="AlphaFoldDB" id="A0A845SRA4"/>
<dbReference type="GO" id="GO:0003700">
    <property type="term" value="F:DNA-binding transcription factor activity"/>
    <property type="evidence" value="ECO:0007669"/>
    <property type="project" value="TreeGrafter"/>
</dbReference>
<dbReference type="PANTHER" id="PTHR30146">
    <property type="entry name" value="LACI-RELATED TRANSCRIPTIONAL REPRESSOR"/>
    <property type="match status" value="1"/>
</dbReference>
<dbReference type="PANTHER" id="PTHR30146:SF67">
    <property type="entry name" value="HTH-TYPE TRANSCRIPTIONAL REGULATOR ASCG"/>
    <property type="match status" value="1"/>
</dbReference>
<dbReference type="Gene3D" id="3.40.50.2300">
    <property type="match status" value="2"/>
</dbReference>
<dbReference type="Gene3D" id="1.10.260.40">
    <property type="entry name" value="lambda repressor-like DNA-binding domains"/>
    <property type="match status" value="1"/>
</dbReference>
<dbReference type="SUPFAM" id="SSF47413">
    <property type="entry name" value="lambda repressor-like DNA-binding domains"/>
    <property type="match status" value="1"/>
</dbReference>
<organism evidence="5 6">
    <name type="scientific">Acerihabitans arboris</name>
    <dbReference type="NCBI Taxonomy" id="2691583"/>
    <lineage>
        <taxon>Bacteria</taxon>
        <taxon>Pseudomonadati</taxon>
        <taxon>Pseudomonadota</taxon>
        <taxon>Gammaproteobacteria</taxon>
        <taxon>Enterobacterales</taxon>
        <taxon>Pectobacteriaceae</taxon>
        <taxon>Acerihabitans</taxon>
    </lineage>
</organism>
<dbReference type="Pfam" id="PF00356">
    <property type="entry name" value="LacI"/>
    <property type="match status" value="1"/>
</dbReference>
<evidence type="ECO:0000259" key="4">
    <source>
        <dbReference type="PROSITE" id="PS50932"/>
    </source>
</evidence>
<dbReference type="CDD" id="cd06267">
    <property type="entry name" value="PBP1_LacI_sugar_binding-like"/>
    <property type="match status" value="1"/>
</dbReference>
<evidence type="ECO:0000313" key="6">
    <source>
        <dbReference type="Proteomes" id="UP000461443"/>
    </source>
</evidence>
<name>A0A845SRA4_9GAMM</name>
<dbReference type="SUPFAM" id="SSF53822">
    <property type="entry name" value="Periplasmic binding protein-like I"/>
    <property type="match status" value="1"/>
</dbReference>
<evidence type="ECO:0000313" key="5">
    <source>
        <dbReference type="EMBL" id="NDL65637.1"/>
    </source>
</evidence>
<comment type="caution">
    <text evidence="5">The sequence shown here is derived from an EMBL/GenBank/DDBJ whole genome shotgun (WGS) entry which is preliminary data.</text>
</comment>
<dbReference type="SMART" id="SM00354">
    <property type="entry name" value="HTH_LACI"/>
    <property type="match status" value="1"/>
</dbReference>
<dbReference type="InterPro" id="IPR000843">
    <property type="entry name" value="HTH_LacI"/>
</dbReference>
<dbReference type="CDD" id="cd01392">
    <property type="entry name" value="HTH_LacI"/>
    <property type="match status" value="1"/>
</dbReference>
<evidence type="ECO:0000256" key="3">
    <source>
        <dbReference type="ARBA" id="ARBA00023163"/>
    </source>
</evidence>
<keyword evidence="2 5" id="KW-0238">DNA-binding</keyword>
<feature type="domain" description="HTH lacI-type" evidence="4">
    <location>
        <begin position="2"/>
        <end position="56"/>
    </location>
</feature>
<sequence length="309" mass="33294">MANINDVSRLARVSKATVSRVLSGNRGVREESRQAVLKAVQALNYQPNLIAQSLSGQSTGCVGVICAMESMQHAVNYLPALEKQFRRHNKHLLLRFADSAAGVESAISSLGRGLCDAMIVIGARFELPKLDGSVVLIDCLNAPGAYSISFDHAFAAETACQYLISHGRRQLALLNYPDGETAENVLHGYRRGLEYHLVPYNRRLVVCRDPSPRVALQALVNSGARFNGLLVMNQADAREAISVLHAYRRAVPDQLAIISLDGAAPLPGSLLPLPAIEYPLEKLAEQALEMITGHSGTGPLVIRGDLVAG</sequence>
<keyword evidence="1" id="KW-0805">Transcription regulation</keyword>
<dbReference type="InterPro" id="IPR046335">
    <property type="entry name" value="LacI/GalR-like_sensor"/>
</dbReference>
<reference evidence="5 6" key="1">
    <citation type="submission" date="2019-12" db="EMBL/GenBank/DDBJ databases">
        <authorList>
            <person name="Lee S.D."/>
        </authorList>
    </citation>
    <scope>NUCLEOTIDE SEQUENCE [LARGE SCALE GENOMIC DNA]</scope>
    <source>
        <strain evidence="5 6">SAP-6</strain>
    </source>
</reference>
<dbReference type="RefSeq" id="WP_162368345.1">
    <property type="nucleotide sequence ID" value="NZ_WUBS01000020.1"/>
</dbReference>
<reference evidence="5 6" key="2">
    <citation type="submission" date="2020-02" db="EMBL/GenBank/DDBJ databases">
        <title>The new genus of Enterobacteriales.</title>
        <authorList>
            <person name="Kim I.S."/>
        </authorList>
    </citation>
    <scope>NUCLEOTIDE SEQUENCE [LARGE SCALE GENOMIC DNA]</scope>
    <source>
        <strain evidence="5 6">SAP-6</strain>
    </source>
</reference>
<dbReference type="EMBL" id="WUBS01000020">
    <property type="protein sequence ID" value="NDL65637.1"/>
    <property type="molecule type" value="Genomic_DNA"/>
</dbReference>
<evidence type="ECO:0000256" key="1">
    <source>
        <dbReference type="ARBA" id="ARBA00023015"/>
    </source>
</evidence>
<protein>
    <submittedName>
        <fullName evidence="5">LacI family DNA-binding transcriptional regulator</fullName>
    </submittedName>
</protein>
<dbReference type="InterPro" id="IPR028082">
    <property type="entry name" value="Peripla_BP_I"/>
</dbReference>
<dbReference type="InterPro" id="IPR010982">
    <property type="entry name" value="Lambda_DNA-bd_dom_sf"/>
</dbReference>
<keyword evidence="3" id="KW-0804">Transcription</keyword>
<dbReference type="Pfam" id="PF13377">
    <property type="entry name" value="Peripla_BP_3"/>
    <property type="match status" value="1"/>
</dbReference>
<accession>A0A845SRA4</accession>
<evidence type="ECO:0000256" key="2">
    <source>
        <dbReference type="ARBA" id="ARBA00023125"/>
    </source>
</evidence>
<dbReference type="PROSITE" id="PS50932">
    <property type="entry name" value="HTH_LACI_2"/>
    <property type="match status" value="1"/>
</dbReference>
<keyword evidence="6" id="KW-1185">Reference proteome</keyword>
<dbReference type="Proteomes" id="UP000461443">
    <property type="component" value="Unassembled WGS sequence"/>
</dbReference>
<gene>
    <name evidence="5" type="ORF">GRH90_23155</name>
</gene>